<dbReference type="CDD" id="cd08916">
    <property type="entry name" value="TrHb3_P"/>
    <property type="match status" value="1"/>
</dbReference>
<proteinExistence type="predicted"/>
<protein>
    <submittedName>
        <fullName evidence="1">Globin</fullName>
    </submittedName>
</protein>
<dbReference type="GO" id="GO:0020037">
    <property type="term" value="F:heme binding"/>
    <property type="evidence" value="ECO:0007669"/>
    <property type="project" value="InterPro"/>
</dbReference>
<dbReference type="EMBL" id="AQRA01000009">
    <property type="protein sequence ID" value="EZH72097.1"/>
    <property type="molecule type" value="Genomic_DNA"/>
</dbReference>
<dbReference type="OrthoDB" id="25954at2"/>
<dbReference type="GO" id="GO:0019825">
    <property type="term" value="F:oxygen binding"/>
    <property type="evidence" value="ECO:0007669"/>
    <property type="project" value="InterPro"/>
</dbReference>
<dbReference type="AlphaFoldDB" id="A0A023BPW8"/>
<evidence type="ECO:0000313" key="1">
    <source>
        <dbReference type="EMBL" id="EZH72097.1"/>
    </source>
</evidence>
<dbReference type="InterPro" id="IPR009050">
    <property type="entry name" value="Globin-like_sf"/>
</dbReference>
<name>A0A023BPW8_9FLAO</name>
<dbReference type="SUPFAM" id="SSF46458">
    <property type="entry name" value="Globin-like"/>
    <property type="match status" value="1"/>
</dbReference>
<comment type="caution">
    <text evidence="1">The sequence shown here is derived from an EMBL/GenBank/DDBJ whole genome shotgun (WGS) entry which is preliminary data.</text>
</comment>
<dbReference type="Proteomes" id="UP000023541">
    <property type="component" value="Unassembled WGS sequence"/>
</dbReference>
<gene>
    <name evidence="1" type="ORF">ATO12_24480</name>
</gene>
<dbReference type="Gene3D" id="1.10.490.10">
    <property type="entry name" value="Globins"/>
    <property type="match status" value="1"/>
</dbReference>
<organism evidence="1 2">
    <name type="scientific">Aquimarina atlantica</name>
    <dbReference type="NCBI Taxonomy" id="1317122"/>
    <lineage>
        <taxon>Bacteria</taxon>
        <taxon>Pseudomonadati</taxon>
        <taxon>Bacteroidota</taxon>
        <taxon>Flavobacteriia</taxon>
        <taxon>Flavobacteriales</taxon>
        <taxon>Flavobacteriaceae</taxon>
        <taxon>Aquimarina</taxon>
    </lineage>
</organism>
<keyword evidence="2" id="KW-1185">Reference proteome</keyword>
<dbReference type="eggNOG" id="COG2346">
    <property type="taxonomic scope" value="Bacteria"/>
</dbReference>
<dbReference type="STRING" id="1317122.ATO12_24480"/>
<sequence length="136" mass="16290">MRKNDIKNRDDVAMLVSTFYKKIKKEEHLGPIFNYMIKDWDKHLDRLTDFWETNLLFVSKFKGNPIEVHKQVDRTFNHSITNVHFGIWLQLWITTIDDLFEGELATLAKNRARKMSTTLFVKMFQDRPSEKMIPNK</sequence>
<accession>A0A023BPW8</accession>
<reference evidence="1 2" key="1">
    <citation type="submission" date="2014-04" db="EMBL/GenBank/DDBJ databases">
        <title>Aquimarina sp. 22II-S11-z7 Genome Sequencing.</title>
        <authorList>
            <person name="Lai Q."/>
        </authorList>
    </citation>
    <scope>NUCLEOTIDE SEQUENCE [LARGE SCALE GENOMIC DNA]</scope>
    <source>
        <strain evidence="1 2">22II-S11-z7</strain>
    </source>
</reference>
<evidence type="ECO:0000313" key="2">
    <source>
        <dbReference type="Proteomes" id="UP000023541"/>
    </source>
</evidence>
<dbReference type="InterPro" id="IPR012292">
    <property type="entry name" value="Globin/Proto"/>
</dbReference>